<reference evidence="3 4" key="1">
    <citation type="submission" date="2019-01" db="EMBL/GenBank/DDBJ databases">
        <authorList>
            <person name="Chen W.-M."/>
        </authorList>
    </citation>
    <scope>NUCLEOTIDE SEQUENCE [LARGE SCALE GENOMIC DNA]</scope>
    <source>
        <strain evidence="3 4">BBQ-12</strain>
    </source>
</reference>
<evidence type="ECO:0000313" key="3">
    <source>
        <dbReference type="EMBL" id="RVT73140.1"/>
    </source>
</evidence>
<evidence type="ECO:0008006" key="5">
    <source>
        <dbReference type="Google" id="ProtNLM"/>
    </source>
</evidence>
<comment type="caution">
    <text evidence="3">The sequence shown here is derived from an EMBL/GenBank/DDBJ whole genome shotgun (WGS) entry which is preliminary data.</text>
</comment>
<keyword evidence="1" id="KW-0175">Coiled coil</keyword>
<evidence type="ECO:0000256" key="2">
    <source>
        <dbReference type="SAM" id="SignalP"/>
    </source>
</evidence>
<dbReference type="RefSeq" id="WP_128196864.1">
    <property type="nucleotide sequence ID" value="NZ_SACJ01000011.1"/>
</dbReference>
<dbReference type="OrthoDB" id="8926130at2"/>
<protein>
    <recommendedName>
        <fullName evidence="5">Lipoprotein</fullName>
    </recommendedName>
</protein>
<sequence length="265" mass="31569">MKLKFLYFSLISLLFCSMILSCNNKVEEKSKKDEFHPTLFLTLSPYMSDNQFYNESEKLNQNNKLEKGKFVLRLNNKNYFFNVDKYKHSISLSYSKNEEVLFSSLSYERSDVLNNKYEQILNDIKPVYDKKYIKNDKQIPLGGFYPLGNLKYTLYKDEDKYILFGYKLIVNRIGNETERQKELDELNRKMGRKGKSDNSMFTRLSSDPKITFGIKIKIDYFEKDYIDSLLVKIDEDIKDSKLKEQNIKQLKEKENLKRNENINNI</sequence>
<gene>
    <name evidence="3" type="ORF">EOD40_14880</name>
</gene>
<feature type="signal peptide" evidence="2">
    <location>
        <begin position="1"/>
        <end position="21"/>
    </location>
</feature>
<keyword evidence="4" id="KW-1185">Reference proteome</keyword>
<dbReference type="PROSITE" id="PS51257">
    <property type="entry name" value="PROKAR_LIPOPROTEIN"/>
    <property type="match status" value="1"/>
</dbReference>
<keyword evidence="2" id="KW-0732">Signal</keyword>
<dbReference type="AlphaFoldDB" id="A0A437KNW0"/>
<dbReference type="EMBL" id="SACJ01000011">
    <property type="protein sequence ID" value="RVT73140.1"/>
    <property type="molecule type" value="Genomic_DNA"/>
</dbReference>
<dbReference type="Proteomes" id="UP000285211">
    <property type="component" value="Unassembled WGS sequence"/>
</dbReference>
<proteinExistence type="predicted"/>
<accession>A0A437KNW0</accession>
<organism evidence="3 4">
    <name type="scientific">Flavobacterium sufflavum</name>
    <dbReference type="NCBI Taxonomy" id="1921138"/>
    <lineage>
        <taxon>Bacteria</taxon>
        <taxon>Pseudomonadati</taxon>
        <taxon>Bacteroidota</taxon>
        <taxon>Flavobacteriia</taxon>
        <taxon>Flavobacteriales</taxon>
        <taxon>Flavobacteriaceae</taxon>
        <taxon>Flavobacterium</taxon>
    </lineage>
</organism>
<feature type="coiled-coil region" evidence="1">
    <location>
        <begin position="233"/>
        <end position="260"/>
    </location>
</feature>
<evidence type="ECO:0000256" key="1">
    <source>
        <dbReference type="SAM" id="Coils"/>
    </source>
</evidence>
<name>A0A437KNW0_9FLAO</name>
<evidence type="ECO:0000313" key="4">
    <source>
        <dbReference type="Proteomes" id="UP000285211"/>
    </source>
</evidence>
<feature type="chain" id="PRO_5019038782" description="Lipoprotein" evidence="2">
    <location>
        <begin position="22"/>
        <end position="265"/>
    </location>
</feature>